<feature type="compositionally biased region" description="Polar residues" evidence="1">
    <location>
        <begin position="56"/>
        <end position="66"/>
    </location>
</feature>
<dbReference type="InterPro" id="IPR002035">
    <property type="entry name" value="VWF_A"/>
</dbReference>
<feature type="compositionally biased region" description="Basic and acidic residues" evidence="1">
    <location>
        <begin position="23"/>
        <end position="39"/>
    </location>
</feature>
<evidence type="ECO:0000256" key="1">
    <source>
        <dbReference type="SAM" id="MobiDB-lite"/>
    </source>
</evidence>
<dbReference type="SMART" id="SM00327">
    <property type="entry name" value="VWA"/>
    <property type="match status" value="1"/>
</dbReference>
<proteinExistence type="predicted"/>
<dbReference type="AlphaFoldDB" id="A0A0U4DW42"/>
<feature type="signal peptide" evidence="2">
    <location>
        <begin position="1"/>
        <end position="21"/>
    </location>
</feature>
<feature type="domain" description="VWFA" evidence="3">
    <location>
        <begin position="170"/>
        <end position="361"/>
    </location>
</feature>
<keyword evidence="2" id="KW-0732">Signal</keyword>
<evidence type="ECO:0000256" key="2">
    <source>
        <dbReference type="SAM" id="SignalP"/>
    </source>
</evidence>
<dbReference type="EMBL" id="CP013862">
    <property type="protein sequence ID" value="ALX49592.1"/>
    <property type="molecule type" value="Genomic_DNA"/>
</dbReference>
<dbReference type="PROSITE" id="PS50234">
    <property type="entry name" value="VWFA"/>
    <property type="match status" value="1"/>
</dbReference>
<protein>
    <recommendedName>
        <fullName evidence="3">VWFA domain-containing protein</fullName>
    </recommendedName>
</protein>
<dbReference type="OrthoDB" id="9783818at2"/>
<dbReference type="Pfam" id="PF13519">
    <property type="entry name" value="VWA_2"/>
    <property type="match status" value="1"/>
</dbReference>
<dbReference type="Proteomes" id="UP000050331">
    <property type="component" value="Chromosome"/>
</dbReference>
<evidence type="ECO:0000313" key="4">
    <source>
        <dbReference type="EMBL" id="ALX49592.1"/>
    </source>
</evidence>
<dbReference type="Gene3D" id="3.40.50.410">
    <property type="entry name" value="von Willebrand factor, type A domain"/>
    <property type="match status" value="1"/>
</dbReference>
<dbReference type="KEGG" id="lao:AOX59_14065"/>
<feature type="region of interest" description="Disordered" evidence="1">
    <location>
        <begin position="23"/>
        <end position="87"/>
    </location>
</feature>
<evidence type="ECO:0000313" key="5">
    <source>
        <dbReference type="Proteomes" id="UP000050331"/>
    </source>
</evidence>
<evidence type="ECO:0000259" key="3">
    <source>
        <dbReference type="PROSITE" id="PS50234"/>
    </source>
</evidence>
<reference evidence="4 5" key="1">
    <citation type="submission" date="2016-01" db="EMBL/GenBank/DDBJ databases">
        <title>Complete genome sequence of strain Lentibacillus amyloliquefaciens LAM0015T isolated from saline sediment.</title>
        <authorList>
            <person name="Wang J.-L."/>
            <person name="He M.-X."/>
        </authorList>
    </citation>
    <scope>NUCLEOTIDE SEQUENCE [LARGE SCALE GENOMIC DNA]</scope>
    <source>
        <strain evidence="4 5">LAM0015</strain>
    </source>
</reference>
<sequence length="473" mass="53524">MRRRTILMLLLFLIVVISACASDEGKESSTEEEQDKVQSEENEDDEKDKNENTTERGQTAETSASGEGSLFADIPDPPADLEGLIDYPAGPFAGTAYEDQEVDIQEALDKLPKLTGEPSEEEINSYWAKLLSLFAEDFPDPENIVKKWRTLSFGSPESDDPKLQFKENYNVEVILDASGSMAAYAGEKTRMSIAKESITEFSSGLPEDANVGIRVYGFEGSSEDSDKELSCASNELVYDIQPYDKNGLDKAMEKFQPAGWTPLADAINLAMEDMQEFDGEHNTNIIYVVSDGIETCDGDPVAAAEELSGSDITPLVNVIGLDVDSEGQKQLKDIADASDGTYTLVKNQDQLMDEFERTQNMASEWRQWKADAVSDVRQISVERMQMIRDFRGEWADRWKRERQNFHEVFEYLQSNDDISRETKSVLYDLRDERIDMSTDYQDQIFDDLYELKEKQVDEARNEIEEQYSNSTED</sequence>
<gene>
    <name evidence="4" type="ORF">AOX59_14065</name>
</gene>
<accession>A0A0U4DW42</accession>
<keyword evidence="5" id="KW-1185">Reference proteome</keyword>
<feature type="chain" id="PRO_5006848719" description="VWFA domain-containing protein" evidence="2">
    <location>
        <begin position="22"/>
        <end position="473"/>
    </location>
</feature>
<organism evidence="4 5">
    <name type="scientific">Lentibacillus amyloliquefaciens</name>
    <dbReference type="NCBI Taxonomy" id="1472767"/>
    <lineage>
        <taxon>Bacteria</taxon>
        <taxon>Bacillati</taxon>
        <taxon>Bacillota</taxon>
        <taxon>Bacilli</taxon>
        <taxon>Bacillales</taxon>
        <taxon>Bacillaceae</taxon>
        <taxon>Lentibacillus</taxon>
    </lineage>
</organism>
<dbReference type="SUPFAM" id="SSF53300">
    <property type="entry name" value="vWA-like"/>
    <property type="match status" value="1"/>
</dbReference>
<name>A0A0U4DW42_9BACI</name>
<dbReference type="InterPro" id="IPR036465">
    <property type="entry name" value="vWFA_dom_sf"/>
</dbReference>
<dbReference type="PROSITE" id="PS51257">
    <property type="entry name" value="PROKAR_LIPOPROTEIN"/>
    <property type="match status" value="1"/>
</dbReference>
<dbReference type="STRING" id="1472767.AOX59_14065"/>